<organism evidence="1 2">
    <name type="scientific">Camelus bactrianus</name>
    <name type="common">Bactrian camel</name>
    <dbReference type="NCBI Taxonomy" id="9837"/>
    <lineage>
        <taxon>Eukaryota</taxon>
        <taxon>Metazoa</taxon>
        <taxon>Chordata</taxon>
        <taxon>Craniata</taxon>
        <taxon>Vertebrata</taxon>
        <taxon>Euteleostomi</taxon>
        <taxon>Mammalia</taxon>
        <taxon>Eutheria</taxon>
        <taxon>Laurasiatheria</taxon>
        <taxon>Artiodactyla</taxon>
        <taxon>Tylopoda</taxon>
        <taxon>Camelidae</taxon>
        <taxon>Camelus</taxon>
    </lineage>
</organism>
<accession>A0AC58NX23</accession>
<dbReference type="Proteomes" id="UP001732780">
    <property type="component" value="Chromosome 18"/>
</dbReference>
<keyword evidence="1" id="KW-1185">Reference proteome</keyword>
<evidence type="ECO:0000313" key="2">
    <source>
        <dbReference type="RefSeq" id="XP_074202335.1"/>
    </source>
</evidence>
<evidence type="ECO:0000313" key="1">
    <source>
        <dbReference type="Proteomes" id="UP001732780"/>
    </source>
</evidence>
<proteinExistence type="predicted"/>
<name>A0AC58NX23_CAMBA</name>
<reference evidence="2" key="1">
    <citation type="submission" date="2025-08" db="UniProtKB">
        <authorList>
            <consortium name="RefSeq"/>
        </authorList>
    </citation>
    <scope>IDENTIFICATION</scope>
    <source>
        <tissue evidence="2">Blood</tissue>
    </source>
</reference>
<gene>
    <name evidence="2" type="primary">LOC141573902</name>
</gene>
<sequence>MDLLALRQFAVLLWKNFTLKRRKFFNLILEVVTILVFPMMLLLFRAIIEMNVTGPYNFTSQPISTLPSFLQNPEEWKLIYVPSNIHVVKEITENVKRNLNISIKVQGFSSESEFEEYVKYDYGSYKVLAAIVFDCDFKNSGDPLPLQVKYHLRFVRIQRTILWPDRIGWKTSFLFPNYPSPGPRNPDHNDGGSPGYIREGFLAVQHALDKAIMLYHESNARQKLFDGISIFVQRFPYPAYSHDGLIWLSGSFLPLMFILMFSPTVLSIVRSIVWEKENRLKEYQLTIGIKNWMLWAAYFCTFFFFYIFIIASICVLFFTKASV</sequence>
<dbReference type="RefSeq" id="XP_074202335.1">
    <property type="nucleotide sequence ID" value="XM_074346234.1"/>
</dbReference>
<protein>
    <submittedName>
        <fullName evidence="2">Phospholipid-transporting ATPase ABCA3-like</fullName>
    </submittedName>
</protein>